<feature type="region of interest" description="Disordered" evidence="1">
    <location>
        <begin position="1"/>
        <end position="22"/>
    </location>
</feature>
<dbReference type="InterPro" id="IPR011009">
    <property type="entry name" value="Kinase-like_dom_sf"/>
</dbReference>
<dbReference type="InterPro" id="IPR010730">
    <property type="entry name" value="HET"/>
</dbReference>
<proteinExistence type="predicted"/>
<dbReference type="PROSITE" id="PS50011">
    <property type="entry name" value="PROTEIN_KINASE_DOM"/>
    <property type="match status" value="1"/>
</dbReference>
<dbReference type="GO" id="GO:0004672">
    <property type="term" value="F:protein kinase activity"/>
    <property type="evidence" value="ECO:0007669"/>
    <property type="project" value="InterPro"/>
</dbReference>
<accession>A0A6A7A854</accession>
<dbReference type="PANTHER" id="PTHR33112:SF10">
    <property type="entry name" value="TOL"/>
    <property type="match status" value="1"/>
</dbReference>
<dbReference type="Proteomes" id="UP000799424">
    <property type="component" value="Unassembled WGS sequence"/>
</dbReference>
<dbReference type="Pfam" id="PF00069">
    <property type="entry name" value="Pkinase"/>
    <property type="match status" value="1"/>
</dbReference>
<reference evidence="3" key="1">
    <citation type="journal article" date="2020" name="Stud. Mycol.">
        <title>101 Dothideomycetes genomes: a test case for predicting lifestyles and emergence of pathogens.</title>
        <authorList>
            <person name="Haridas S."/>
            <person name="Albert R."/>
            <person name="Binder M."/>
            <person name="Bloem J."/>
            <person name="Labutti K."/>
            <person name="Salamov A."/>
            <person name="Andreopoulos B."/>
            <person name="Baker S."/>
            <person name="Barry K."/>
            <person name="Bills G."/>
            <person name="Bluhm B."/>
            <person name="Cannon C."/>
            <person name="Castanera R."/>
            <person name="Culley D."/>
            <person name="Daum C."/>
            <person name="Ezra D."/>
            <person name="Gonzalez J."/>
            <person name="Henrissat B."/>
            <person name="Kuo A."/>
            <person name="Liang C."/>
            <person name="Lipzen A."/>
            <person name="Lutzoni F."/>
            <person name="Magnuson J."/>
            <person name="Mondo S."/>
            <person name="Nolan M."/>
            <person name="Ohm R."/>
            <person name="Pangilinan J."/>
            <person name="Park H.-J."/>
            <person name="Ramirez L."/>
            <person name="Alfaro M."/>
            <person name="Sun H."/>
            <person name="Tritt A."/>
            <person name="Yoshinaga Y."/>
            <person name="Zwiers L.-H."/>
            <person name="Turgeon B."/>
            <person name="Goodwin S."/>
            <person name="Spatafora J."/>
            <person name="Crous P."/>
            <person name="Grigoriev I."/>
        </authorList>
    </citation>
    <scope>NUCLEOTIDE SEQUENCE</scope>
    <source>
        <strain evidence="3">CBS 113818</strain>
    </source>
</reference>
<dbReference type="EMBL" id="MU006222">
    <property type="protein sequence ID" value="KAF2828919.1"/>
    <property type="molecule type" value="Genomic_DNA"/>
</dbReference>
<sequence>MAMAQIKRSESSSSLPISDSSSDEADHAEIMMDLIYCHMERSVFQKTPSRFLPENVIEEIFTLRHSGTTDVHNAQERVLAILDIETATDSDRMLTDFIVTRARRTFLICFFGGMLNSELVRVMSMFMDHDFDDNSLPIKSEDPWSVRGNHPFEIMEEEMRRHEVTGKNPPKRKARRLWTIVRIEQFTHQQWSFLAPVFSTTSLLHDFGKRTLPFVYDADGARQREGTFGFVRKYTVHHAHFTDGVQQTLPFSRIIAVKEFRNDREDKTSQWENEVRVLEKMNTLHHNHIVRFVTAFRHGEGPDLDHFICFEWADGGNLADMWDGDPQPRLSASLIRAVIQQLHGLAQALSAIHYFKGPSGEGSEESFIHGDIKPKNILWIKDGGEIGTLKLADWGEARMYGANKTHGANTATRHNTTGKYGTRRYEPPEVETGVVIDELGGTKRVRSRLYDTWSFGCFSLEFIIWLLHGMNGLRSFRRDNVGDYGLSDSFYEVNHGRRAKVHGVVSHWMDHLEKDAICQTRTSALGDLLDIVRNGLLVVKLPQGGGSIHAQVKTYPRLILQDFEKPKGTESETKAHGLFTTACSSVDGDDAGVKTVPLIVIDRSALNEEGIPVGYDGGNESLLAHQDNVALSAVDIERFRAIELVNNLNRVAQMEQSDSYWFQDLPRCPIPPNFRERASQVSSKIPSQVRGNYQYPDLDPEDWRTSVDNEFAAKTFERLANGLQSSPSRPPKVTEHLCERCQDFRKNLWSPFFSITYGTHLLSHNAVFRSCDLCTLLWQVCQDNASTRHSSVRFERRESTVKISDGRHPVLSLFRDYDARSVVTDIQTGLSELPGAGTPFHVEILRSWLDHCDSKHWKDPRCKPSRFKRSAAGSIIKLPTRLIAVGTCADNTVRLQEMGGLDDGDWIALSYQWGPPPHFSTTRQNLSEMYAGVEVSKLPQTFRDAISITRALKRPYLWIDSVCIIQGQDGDFEDEATTMEDVYSGAYCVLAACCAENQRSGFLSPRVFRHQVTLDSQHQDYGAIHVCQTIDNFEQHVLKGNLAERGWVLQEHALARRTIFFTKYQTYWECGHGIRCETMATLANDHASLLGDPDFPKRLEPAEHGEFVIRLQELLKQYSRLGLSRDYDRSTAIASLQQRLIRVMNLQGEYGTFHSDENPGLLRRSLLWHRSLDVVSMSMITYPKDQDVPSWSWMSCSGPIDYFPLTFYGFDWQPLKSTWSDTRGTGEKTRLSATVQRLDLSAANPFEADVIFDIPTKVDETRVMAVVLGVEKGDTTLRDKKHYILVVISKEAWGHALYARVGAGYVPGRCLVGLPENCSLI</sequence>
<feature type="compositionally biased region" description="Low complexity" evidence="1">
    <location>
        <begin position="11"/>
        <end position="20"/>
    </location>
</feature>
<protein>
    <recommendedName>
        <fullName evidence="2">Protein kinase domain-containing protein</fullName>
    </recommendedName>
</protein>
<dbReference type="InterPro" id="IPR000719">
    <property type="entry name" value="Prot_kinase_dom"/>
</dbReference>
<keyword evidence="4" id="KW-1185">Reference proteome</keyword>
<evidence type="ECO:0000313" key="4">
    <source>
        <dbReference type="Proteomes" id="UP000799424"/>
    </source>
</evidence>
<dbReference type="CDD" id="cd00180">
    <property type="entry name" value="PKc"/>
    <property type="match status" value="1"/>
</dbReference>
<organism evidence="3 4">
    <name type="scientific">Ophiobolus disseminans</name>
    <dbReference type="NCBI Taxonomy" id="1469910"/>
    <lineage>
        <taxon>Eukaryota</taxon>
        <taxon>Fungi</taxon>
        <taxon>Dikarya</taxon>
        <taxon>Ascomycota</taxon>
        <taxon>Pezizomycotina</taxon>
        <taxon>Dothideomycetes</taxon>
        <taxon>Pleosporomycetidae</taxon>
        <taxon>Pleosporales</taxon>
        <taxon>Pleosporineae</taxon>
        <taxon>Phaeosphaeriaceae</taxon>
        <taxon>Ophiobolus</taxon>
    </lineage>
</organism>
<evidence type="ECO:0000259" key="2">
    <source>
        <dbReference type="PROSITE" id="PS50011"/>
    </source>
</evidence>
<dbReference type="GO" id="GO:0005524">
    <property type="term" value="F:ATP binding"/>
    <property type="evidence" value="ECO:0007669"/>
    <property type="project" value="InterPro"/>
</dbReference>
<dbReference type="SUPFAM" id="SSF56112">
    <property type="entry name" value="Protein kinase-like (PK-like)"/>
    <property type="match status" value="1"/>
</dbReference>
<dbReference type="OrthoDB" id="4062651at2759"/>
<dbReference type="Gene3D" id="1.10.510.10">
    <property type="entry name" value="Transferase(Phosphotransferase) domain 1"/>
    <property type="match status" value="1"/>
</dbReference>
<dbReference type="PANTHER" id="PTHR33112">
    <property type="entry name" value="DOMAIN PROTEIN, PUTATIVE-RELATED"/>
    <property type="match status" value="1"/>
</dbReference>
<feature type="domain" description="Protein kinase" evidence="2">
    <location>
        <begin position="217"/>
        <end position="579"/>
    </location>
</feature>
<name>A0A6A7A854_9PLEO</name>
<gene>
    <name evidence="3" type="ORF">CC86DRAFT_347492</name>
</gene>
<evidence type="ECO:0000313" key="3">
    <source>
        <dbReference type="EMBL" id="KAF2828919.1"/>
    </source>
</evidence>
<dbReference type="SMART" id="SM00220">
    <property type="entry name" value="S_TKc"/>
    <property type="match status" value="1"/>
</dbReference>
<evidence type="ECO:0000256" key="1">
    <source>
        <dbReference type="SAM" id="MobiDB-lite"/>
    </source>
</evidence>
<dbReference type="Pfam" id="PF06985">
    <property type="entry name" value="HET"/>
    <property type="match status" value="1"/>
</dbReference>